<feature type="non-terminal residue" evidence="2">
    <location>
        <position position="94"/>
    </location>
</feature>
<comment type="caution">
    <text evidence="2">The sequence shown here is derived from an EMBL/GenBank/DDBJ whole genome shotgun (WGS) entry which is preliminary data.</text>
</comment>
<dbReference type="GO" id="GO:0035438">
    <property type="term" value="F:cyclic-di-GMP binding"/>
    <property type="evidence" value="ECO:0007669"/>
    <property type="project" value="InterPro"/>
</dbReference>
<proteinExistence type="predicted"/>
<dbReference type="AlphaFoldDB" id="X0THF0"/>
<sequence>MTDLNRERRKFPRIEKEIIVRYKILSTPEKQLDAKIKNISAGGVCLVTREKMELETVVAMEIKFPQARKPIVTTARVIWCSESKLGPSPAGHVK</sequence>
<protein>
    <recommendedName>
        <fullName evidence="1">PilZ domain-containing protein</fullName>
    </recommendedName>
</protein>
<accession>X0THF0</accession>
<evidence type="ECO:0000259" key="1">
    <source>
        <dbReference type="Pfam" id="PF07238"/>
    </source>
</evidence>
<evidence type="ECO:0000313" key="2">
    <source>
        <dbReference type="EMBL" id="GAF92948.1"/>
    </source>
</evidence>
<gene>
    <name evidence="2" type="ORF">S01H1_19257</name>
</gene>
<name>X0THF0_9ZZZZ</name>
<dbReference type="EMBL" id="BARS01010383">
    <property type="protein sequence ID" value="GAF92948.1"/>
    <property type="molecule type" value="Genomic_DNA"/>
</dbReference>
<reference evidence="2" key="1">
    <citation type="journal article" date="2014" name="Front. Microbiol.">
        <title>High frequency of phylogenetically diverse reductive dehalogenase-homologous genes in deep subseafloor sedimentary metagenomes.</title>
        <authorList>
            <person name="Kawai M."/>
            <person name="Futagami T."/>
            <person name="Toyoda A."/>
            <person name="Takaki Y."/>
            <person name="Nishi S."/>
            <person name="Hori S."/>
            <person name="Arai W."/>
            <person name="Tsubouchi T."/>
            <person name="Morono Y."/>
            <person name="Uchiyama I."/>
            <person name="Ito T."/>
            <person name="Fujiyama A."/>
            <person name="Inagaki F."/>
            <person name="Takami H."/>
        </authorList>
    </citation>
    <scope>NUCLEOTIDE SEQUENCE</scope>
    <source>
        <strain evidence="2">Expedition CK06-06</strain>
    </source>
</reference>
<dbReference type="Pfam" id="PF07238">
    <property type="entry name" value="PilZ"/>
    <property type="match status" value="1"/>
</dbReference>
<dbReference type="InterPro" id="IPR009875">
    <property type="entry name" value="PilZ_domain"/>
</dbReference>
<dbReference type="SUPFAM" id="SSF141371">
    <property type="entry name" value="PilZ domain-like"/>
    <property type="match status" value="1"/>
</dbReference>
<feature type="domain" description="PilZ" evidence="1">
    <location>
        <begin position="7"/>
        <end position="84"/>
    </location>
</feature>
<dbReference type="Gene3D" id="2.40.10.220">
    <property type="entry name" value="predicted glycosyltransferase like domains"/>
    <property type="match status" value="1"/>
</dbReference>
<organism evidence="2">
    <name type="scientific">marine sediment metagenome</name>
    <dbReference type="NCBI Taxonomy" id="412755"/>
    <lineage>
        <taxon>unclassified sequences</taxon>
        <taxon>metagenomes</taxon>
        <taxon>ecological metagenomes</taxon>
    </lineage>
</organism>